<evidence type="ECO:0000313" key="19">
    <source>
        <dbReference type="Proteomes" id="UP000256919"/>
    </source>
</evidence>
<dbReference type="InterPro" id="IPR004100">
    <property type="entry name" value="ATPase_F1/V1/A1_a/bsu_N"/>
</dbReference>
<proteinExistence type="inferred from homology"/>
<dbReference type="InterPro" id="IPR038376">
    <property type="entry name" value="ATP_synth_asu_C_sf"/>
</dbReference>
<dbReference type="InterPro" id="IPR033732">
    <property type="entry name" value="ATP_synth_F1_a_nt-bd_dom"/>
</dbReference>
<dbReference type="Pfam" id="PF02874">
    <property type="entry name" value="ATP-synt_ab_N"/>
    <property type="match status" value="1"/>
</dbReference>
<dbReference type="GO" id="GO:0043531">
    <property type="term" value="F:ADP binding"/>
    <property type="evidence" value="ECO:0007669"/>
    <property type="project" value="TreeGrafter"/>
</dbReference>
<evidence type="ECO:0000313" key="18">
    <source>
        <dbReference type="EMBL" id="REE08441.1"/>
    </source>
</evidence>
<dbReference type="InterPro" id="IPR020003">
    <property type="entry name" value="ATPase_a/bsu_AS"/>
</dbReference>
<dbReference type="Pfam" id="PF00006">
    <property type="entry name" value="ATP-synt_ab"/>
    <property type="match status" value="1"/>
</dbReference>
<name>A0A3D9LLZ6_9FLAO</name>
<comment type="subcellular location">
    <subcellularLocation>
        <location evidence="14">Cell membrane</location>
        <topology evidence="14">Peripheral membrane protein</topology>
    </subcellularLocation>
    <subcellularLocation>
        <location evidence="2">Membrane</location>
        <topology evidence="2">Peripheral membrane protein</topology>
    </subcellularLocation>
</comment>
<evidence type="ECO:0000259" key="17">
    <source>
        <dbReference type="Pfam" id="PF02874"/>
    </source>
</evidence>
<sequence length="526" mass="56516">MAEVKPAEISAILKQQLSGFEAGASLDEVGTVLTVGDGIVRAYGLANVQYGELVEFDGGAEGIVLNLEEDNVGIVLLGTSVGIKEGSTVKRTERIASVKVGEGIVGRVVDTLGNPIDGKGPIAGETFEMPLERKAPGVIYREPVTEPLQTGIKAIDAMIPVGRGQRELVIGDRQTGKTAVCIDAILNQKEFYDAGEPVYCIYVAIGQKASTVALIAKTLEEKGALAYTTIVAANASDPAAMQVYAPFTGASIGEYFRDTGRPALIVFDDLSKQAVAYREVSLLLRRPPGREAYPGDVFYLHSRLLERSAKIINNDAIAREMNDLPDVLKPLVKGGGSLTALPIIETQAGDVSAYIPTNVISITDGQIFLDGDLFNSGVRPAINVGISVSRVGGNAQIKSMKKVSGTLKLDQAQYRELEAFAKFGSDLDAVTLNVINKGKRNVEILKQAQNDPFKVEDQVAIIYAGSKNLLKDVPVEKVKEFERDYLEFLNAKHRDTLDLLKAGKLTDEVIDTLTSVAKDLSGKYRS</sequence>
<protein>
    <recommendedName>
        <fullName evidence="14">ATP synthase subunit alpha</fullName>
        <ecNumber evidence="14">7.1.2.2</ecNumber>
    </recommendedName>
    <alternativeName>
        <fullName evidence="14">ATP synthase F1 sector subunit alpha</fullName>
    </alternativeName>
    <alternativeName>
        <fullName evidence="14">F-ATPase subunit alpha</fullName>
    </alternativeName>
</protein>
<dbReference type="FunFam" id="1.20.150.20:FF:000001">
    <property type="entry name" value="ATP synthase subunit alpha"/>
    <property type="match status" value="1"/>
</dbReference>
<dbReference type="InterPro" id="IPR000793">
    <property type="entry name" value="ATP_synth_asu_C"/>
</dbReference>
<dbReference type="GO" id="GO:0005524">
    <property type="term" value="F:ATP binding"/>
    <property type="evidence" value="ECO:0007669"/>
    <property type="project" value="UniProtKB-UniRule"/>
</dbReference>
<dbReference type="GO" id="GO:0045259">
    <property type="term" value="C:proton-transporting ATP synthase complex"/>
    <property type="evidence" value="ECO:0007669"/>
    <property type="project" value="UniProtKB-KW"/>
</dbReference>
<evidence type="ECO:0000256" key="10">
    <source>
        <dbReference type="ARBA" id="ARBA00023136"/>
    </source>
</evidence>
<comment type="caution">
    <text evidence="18">The sequence shown here is derived from an EMBL/GenBank/DDBJ whole genome shotgun (WGS) entry which is preliminary data.</text>
</comment>
<dbReference type="InterPro" id="IPR023366">
    <property type="entry name" value="ATP_synth_asu-like_sf"/>
</dbReference>
<dbReference type="SUPFAM" id="SSF47917">
    <property type="entry name" value="C-terminal domain of alpha and beta subunits of F1 ATP synthase"/>
    <property type="match status" value="1"/>
</dbReference>
<feature type="domain" description="ATPase F1/V1/A1 complex alpha/beta subunit nucleotide-binding" evidence="15">
    <location>
        <begin position="151"/>
        <end position="389"/>
    </location>
</feature>
<dbReference type="Gene3D" id="2.40.30.20">
    <property type="match status" value="1"/>
</dbReference>
<evidence type="ECO:0000256" key="14">
    <source>
        <dbReference type="HAMAP-Rule" id="MF_01346"/>
    </source>
</evidence>
<dbReference type="NCBIfam" id="NF009884">
    <property type="entry name" value="PRK13343.1"/>
    <property type="match status" value="1"/>
</dbReference>
<evidence type="ECO:0000256" key="9">
    <source>
        <dbReference type="ARBA" id="ARBA00023065"/>
    </source>
</evidence>
<keyword evidence="5 14" id="KW-0547">Nucleotide-binding</keyword>
<comment type="similarity">
    <text evidence="3 14">Belongs to the ATPase alpha/beta chains family.</text>
</comment>
<dbReference type="PIRSF" id="PIRSF039088">
    <property type="entry name" value="F_ATPase_subunit_alpha"/>
    <property type="match status" value="1"/>
</dbReference>
<comment type="catalytic activity">
    <reaction evidence="14">
        <text>ATP + H2O + 4 H(+)(in) = ADP + phosphate + 5 H(+)(out)</text>
        <dbReference type="Rhea" id="RHEA:57720"/>
        <dbReference type="ChEBI" id="CHEBI:15377"/>
        <dbReference type="ChEBI" id="CHEBI:15378"/>
        <dbReference type="ChEBI" id="CHEBI:30616"/>
        <dbReference type="ChEBI" id="CHEBI:43474"/>
        <dbReference type="ChEBI" id="CHEBI:456216"/>
        <dbReference type="EC" id="7.1.2.2"/>
    </reaction>
</comment>
<dbReference type="SUPFAM" id="SSF52540">
    <property type="entry name" value="P-loop containing nucleoside triphosphate hydrolases"/>
    <property type="match status" value="1"/>
</dbReference>
<reference evidence="18 19" key="1">
    <citation type="submission" date="2018-07" db="EMBL/GenBank/DDBJ databases">
        <title>Genomic Encyclopedia of Type Strains, Phase III (KMG-III): the genomes of soil and plant-associated and newly described type strains.</title>
        <authorList>
            <person name="Whitman W."/>
        </authorList>
    </citation>
    <scope>NUCLEOTIDE SEQUENCE [LARGE SCALE GENOMIC DNA]</scope>
    <source>
        <strain evidence="18 19">CECT 7948</strain>
    </source>
</reference>
<keyword evidence="14" id="KW-1003">Cell membrane</keyword>
<dbReference type="EMBL" id="QREI01000007">
    <property type="protein sequence ID" value="REE08441.1"/>
    <property type="molecule type" value="Genomic_DNA"/>
</dbReference>
<dbReference type="HAMAP" id="MF_01346">
    <property type="entry name" value="ATP_synth_alpha_bact"/>
    <property type="match status" value="1"/>
</dbReference>
<keyword evidence="6 14" id="KW-0375">Hydrogen ion transport</keyword>
<dbReference type="InterPro" id="IPR005294">
    <property type="entry name" value="ATP_synth_F1_asu"/>
</dbReference>
<dbReference type="InterPro" id="IPR036121">
    <property type="entry name" value="ATPase_F1/V1/A1_a/bsu_N_sf"/>
</dbReference>
<evidence type="ECO:0000256" key="4">
    <source>
        <dbReference type="ARBA" id="ARBA00022448"/>
    </source>
</evidence>
<keyword evidence="19" id="KW-1185">Reference proteome</keyword>
<evidence type="ECO:0000256" key="13">
    <source>
        <dbReference type="ARBA" id="ARBA00026013"/>
    </source>
</evidence>
<dbReference type="AlphaFoldDB" id="A0A3D9LLZ6"/>
<feature type="site" description="Required for activity" evidence="14">
    <location>
        <position position="387"/>
    </location>
</feature>
<keyword evidence="12 14" id="KW-0066">ATP synthesis</keyword>
<keyword evidence="11 14" id="KW-0139">CF(1)</keyword>
<dbReference type="CDD" id="cd01132">
    <property type="entry name" value="F1-ATPase_alpha_CD"/>
    <property type="match status" value="1"/>
</dbReference>
<dbReference type="Gene3D" id="1.20.150.20">
    <property type="entry name" value="ATP synthase alpha/beta chain, C-terminal domain"/>
    <property type="match status" value="1"/>
</dbReference>
<dbReference type="FunFam" id="2.40.30.20:FF:000001">
    <property type="entry name" value="ATP synthase subunit alpha"/>
    <property type="match status" value="1"/>
</dbReference>
<keyword evidence="7 14" id="KW-0067">ATP-binding</keyword>
<evidence type="ECO:0000256" key="12">
    <source>
        <dbReference type="ARBA" id="ARBA00023310"/>
    </source>
</evidence>
<dbReference type="RefSeq" id="WP_115811522.1">
    <property type="nucleotide sequence ID" value="NZ_QREI01000007.1"/>
</dbReference>
<evidence type="ECO:0000256" key="8">
    <source>
        <dbReference type="ARBA" id="ARBA00022967"/>
    </source>
</evidence>
<dbReference type="Proteomes" id="UP000256919">
    <property type="component" value="Unassembled WGS sequence"/>
</dbReference>
<keyword evidence="8 14" id="KW-1278">Translocase</keyword>
<dbReference type="EC" id="7.1.2.2" evidence="14"/>
<dbReference type="InterPro" id="IPR000194">
    <property type="entry name" value="ATPase_F1/V1/A1_a/bsu_nucl-bd"/>
</dbReference>
<keyword evidence="4 14" id="KW-0813">Transport</keyword>
<dbReference type="NCBIfam" id="TIGR00962">
    <property type="entry name" value="atpA"/>
    <property type="match status" value="1"/>
</dbReference>
<dbReference type="SUPFAM" id="SSF50615">
    <property type="entry name" value="N-terminal domain of alpha and beta subunits of F1 ATP synthase"/>
    <property type="match status" value="1"/>
</dbReference>
<keyword evidence="10 14" id="KW-0472">Membrane</keyword>
<keyword evidence="9 14" id="KW-0406">Ion transport</keyword>
<dbReference type="GO" id="GO:0005886">
    <property type="term" value="C:plasma membrane"/>
    <property type="evidence" value="ECO:0007669"/>
    <property type="project" value="UniProtKB-SubCell"/>
</dbReference>
<dbReference type="CDD" id="cd18113">
    <property type="entry name" value="ATP-synt_F1_alpha_C"/>
    <property type="match status" value="1"/>
</dbReference>
<evidence type="ECO:0000256" key="11">
    <source>
        <dbReference type="ARBA" id="ARBA00023196"/>
    </source>
</evidence>
<dbReference type="CDD" id="cd18116">
    <property type="entry name" value="ATP-synt_F1_alpha_N"/>
    <property type="match status" value="1"/>
</dbReference>
<evidence type="ECO:0000259" key="15">
    <source>
        <dbReference type="Pfam" id="PF00006"/>
    </source>
</evidence>
<dbReference type="GO" id="GO:0046933">
    <property type="term" value="F:proton-transporting ATP synthase activity, rotational mechanism"/>
    <property type="evidence" value="ECO:0007669"/>
    <property type="project" value="UniProtKB-UniRule"/>
</dbReference>
<feature type="domain" description="ATPase F1/V1/A1 complex alpha/beta subunit N-terminal" evidence="17">
    <location>
        <begin position="28"/>
        <end position="92"/>
    </location>
</feature>
<evidence type="ECO:0000259" key="16">
    <source>
        <dbReference type="Pfam" id="PF00306"/>
    </source>
</evidence>
<feature type="binding site" evidence="14">
    <location>
        <begin position="171"/>
        <end position="178"/>
    </location>
    <ligand>
        <name>ATP</name>
        <dbReference type="ChEBI" id="CHEBI:30616"/>
    </ligand>
</feature>
<feature type="domain" description="ATP synthase alpha subunit C-terminal" evidence="16">
    <location>
        <begin position="396"/>
        <end position="519"/>
    </location>
</feature>
<evidence type="ECO:0000256" key="3">
    <source>
        <dbReference type="ARBA" id="ARBA00008936"/>
    </source>
</evidence>
<organism evidence="18 19">
    <name type="scientific">Winogradskyella pacifica</name>
    <dbReference type="NCBI Taxonomy" id="664642"/>
    <lineage>
        <taxon>Bacteria</taxon>
        <taxon>Pseudomonadati</taxon>
        <taxon>Bacteroidota</taxon>
        <taxon>Flavobacteriia</taxon>
        <taxon>Flavobacteriales</taxon>
        <taxon>Flavobacteriaceae</taxon>
        <taxon>Winogradskyella</taxon>
    </lineage>
</organism>
<comment type="subunit">
    <text evidence="13">F-type ATPases have 2 components, CF(1) - the catalytic core - and CF(0) - the membrane proton channel. CF(1) has five subunits: alpha(3), beta(3), gamma(1), delta(1), epsilon(1). CF(0) has four main subunits: a(1), b(1), b'(1) and c(9-12).</text>
</comment>
<evidence type="ECO:0000256" key="5">
    <source>
        <dbReference type="ARBA" id="ARBA00022741"/>
    </source>
</evidence>
<dbReference type="FunFam" id="3.40.50.300:FF:000002">
    <property type="entry name" value="ATP synthase subunit alpha"/>
    <property type="match status" value="1"/>
</dbReference>
<comment type="function">
    <text evidence="1 14">Produces ATP from ADP in the presence of a proton gradient across the membrane. The alpha chain is a regulatory subunit.</text>
</comment>
<gene>
    <name evidence="14" type="primary">atpA</name>
    <name evidence="18" type="ORF">DFQ09_107120</name>
</gene>
<dbReference type="PANTHER" id="PTHR48082">
    <property type="entry name" value="ATP SYNTHASE SUBUNIT ALPHA, MITOCHONDRIAL"/>
    <property type="match status" value="1"/>
</dbReference>
<dbReference type="PANTHER" id="PTHR48082:SF2">
    <property type="entry name" value="ATP SYNTHASE SUBUNIT ALPHA, MITOCHONDRIAL"/>
    <property type="match status" value="1"/>
</dbReference>
<dbReference type="OrthoDB" id="9803053at2"/>
<evidence type="ECO:0000256" key="7">
    <source>
        <dbReference type="ARBA" id="ARBA00022840"/>
    </source>
</evidence>
<dbReference type="PROSITE" id="PS00152">
    <property type="entry name" value="ATPASE_ALPHA_BETA"/>
    <property type="match status" value="1"/>
</dbReference>
<accession>A0A3D9LLZ6</accession>
<evidence type="ECO:0000256" key="1">
    <source>
        <dbReference type="ARBA" id="ARBA00003784"/>
    </source>
</evidence>
<dbReference type="Pfam" id="PF00306">
    <property type="entry name" value="ATP-synt_ab_C"/>
    <property type="match status" value="1"/>
</dbReference>
<evidence type="ECO:0000256" key="2">
    <source>
        <dbReference type="ARBA" id="ARBA00004170"/>
    </source>
</evidence>
<dbReference type="Gene3D" id="3.40.50.300">
    <property type="entry name" value="P-loop containing nucleotide triphosphate hydrolases"/>
    <property type="match status" value="1"/>
</dbReference>
<dbReference type="InterPro" id="IPR027417">
    <property type="entry name" value="P-loop_NTPase"/>
</dbReference>
<evidence type="ECO:0000256" key="6">
    <source>
        <dbReference type="ARBA" id="ARBA00022781"/>
    </source>
</evidence>